<protein>
    <submittedName>
        <fullName evidence="2">Potassium transporter TrkA</fullName>
    </submittedName>
</protein>
<dbReference type="InterPro" id="IPR006037">
    <property type="entry name" value="RCK_C"/>
</dbReference>
<dbReference type="InterPro" id="IPR058776">
    <property type="entry name" value="KhtT-like_N"/>
</dbReference>
<dbReference type="PANTHER" id="PTHR30445:SF8">
    <property type="entry name" value="K(+)_H(+) ANTIPORTER SUBUNIT KHTT"/>
    <property type="match status" value="1"/>
</dbReference>
<feature type="domain" description="RCK C-terminal" evidence="1">
    <location>
        <begin position="106"/>
        <end position="192"/>
    </location>
</feature>
<organism evidence="2 3">
    <name type="scientific">Herbiconiux daphne</name>
    <dbReference type="NCBI Taxonomy" id="2970914"/>
    <lineage>
        <taxon>Bacteria</taxon>
        <taxon>Bacillati</taxon>
        <taxon>Actinomycetota</taxon>
        <taxon>Actinomycetes</taxon>
        <taxon>Micrococcales</taxon>
        <taxon>Microbacteriaceae</taxon>
        <taxon>Herbiconiux</taxon>
    </lineage>
</organism>
<comment type="caution">
    <text evidence="2">The sequence shown here is derived from an EMBL/GenBank/DDBJ whole genome shotgun (WGS) entry which is preliminary data.</text>
</comment>
<proteinExistence type="predicted"/>
<dbReference type="InterPro" id="IPR026278">
    <property type="entry name" value="KhtT"/>
</dbReference>
<dbReference type="Proteomes" id="UP001165586">
    <property type="component" value="Unassembled WGS sequence"/>
</dbReference>
<gene>
    <name evidence="2" type="ORF">N1032_21210</name>
</gene>
<dbReference type="PIRSF" id="PIRSF005028">
    <property type="entry name" value="KhtT"/>
    <property type="match status" value="1"/>
</dbReference>
<evidence type="ECO:0000259" key="1">
    <source>
        <dbReference type="PROSITE" id="PS51202"/>
    </source>
</evidence>
<dbReference type="InterPro" id="IPR036721">
    <property type="entry name" value="RCK_C_sf"/>
</dbReference>
<name>A0ABT2H8H0_9MICO</name>
<keyword evidence="3" id="KW-1185">Reference proteome</keyword>
<dbReference type="PROSITE" id="PS51202">
    <property type="entry name" value="RCK_C"/>
    <property type="match status" value="1"/>
</dbReference>
<dbReference type="Gene3D" id="3.30.70.1450">
    <property type="entry name" value="Regulator of K+ conductance, C-terminal domain"/>
    <property type="match status" value="1"/>
</dbReference>
<sequence length="195" mass="20526">MRRIARFANLEGEIRGIRSASRATACCYLCLVGVRIEKVDLPGIGVRHDLLTENGRRVSVVSHRGGDRDLALFDVDDPDSSSDSVPLTDDEAAALADLLGSSVTMSRLTSLAGDAAGLFTEQLQLPTDSPYLNRPLGDTKARTRTRVSIVAIARDGGVIPSPTPAEVLRAGDTIIAVGTRVGLDALSHIIANGPG</sequence>
<evidence type="ECO:0000313" key="3">
    <source>
        <dbReference type="Proteomes" id="UP001165586"/>
    </source>
</evidence>
<dbReference type="SUPFAM" id="SSF116726">
    <property type="entry name" value="TrkA C-terminal domain-like"/>
    <property type="match status" value="1"/>
</dbReference>
<dbReference type="PANTHER" id="PTHR30445">
    <property type="entry name" value="K(+)_H(+) ANTIPORTER SUBUNIT KHTT"/>
    <property type="match status" value="1"/>
</dbReference>
<dbReference type="Pfam" id="PF25991">
    <property type="entry name" value="KhtT_N"/>
    <property type="match status" value="1"/>
</dbReference>
<dbReference type="Pfam" id="PF02080">
    <property type="entry name" value="TrkA_C"/>
    <property type="match status" value="1"/>
</dbReference>
<evidence type="ECO:0000313" key="2">
    <source>
        <dbReference type="EMBL" id="MCS5736261.1"/>
    </source>
</evidence>
<dbReference type="RefSeq" id="WP_259542121.1">
    <property type="nucleotide sequence ID" value="NZ_JANLCJ010000013.1"/>
</dbReference>
<dbReference type="EMBL" id="JANLCJ010000013">
    <property type="protein sequence ID" value="MCS5736261.1"/>
    <property type="molecule type" value="Genomic_DNA"/>
</dbReference>
<reference evidence="2" key="1">
    <citation type="submission" date="2022-08" db="EMBL/GenBank/DDBJ databases">
        <authorList>
            <person name="Deng Y."/>
            <person name="Han X.-F."/>
            <person name="Zhang Y.-Q."/>
        </authorList>
    </citation>
    <scope>NUCLEOTIDE SEQUENCE</scope>
    <source>
        <strain evidence="2">CPCC 203386</strain>
    </source>
</reference>
<dbReference type="InterPro" id="IPR050144">
    <property type="entry name" value="AAE_transporter"/>
</dbReference>
<accession>A0ABT2H8H0</accession>